<name>A0A6J4K232_9PSEU</name>
<proteinExistence type="predicted"/>
<feature type="compositionally biased region" description="Basic residues" evidence="1">
    <location>
        <begin position="71"/>
        <end position="84"/>
    </location>
</feature>
<feature type="compositionally biased region" description="Basic residues" evidence="1">
    <location>
        <begin position="172"/>
        <end position="204"/>
    </location>
</feature>
<reference evidence="2" key="1">
    <citation type="submission" date="2020-02" db="EMBL/GenBank/DDBJ databases">
        <authorList>
            <person name="Meier V. D."/>
        </authorList>
    </citation>
    <scope>NUCLEOTIDE SEQUENCE</scope>
    <source>
        <strain evidence="2">AVDCRST_MAG54</strain>
    </source>
</reference>
<sequence>DRGAGGDRRGEGAREPGRTRVHPRRDRRARTAAGGRRPRRGHGRRPRGAGRRADRGDPVGRRLRGDDPRGRRARRPRRRRRRRAPAPDQRAAAAPALPPPPRRAGGGAHPLGRGGRAVPAARRRAARALPDRDLRRPGRRGRLRAVRHRRAGRERLGGAHRPHRRGDAPPRHAGRRGHPRRRRRRGPPPRVAVRRVAARGRGRVAARALGRPGRRRRPPARRVRADAGSL</sequence>
<protein>
    <submittedName>
        <fullName evidence="2">Ribulose-5-phosphate 4-epimerase and related epimerases and aldolases</fullName>
    </submittedName>
</protein>
<feature type="compositionally biased region" description="Basic residues" evidence="1">
    <location>
        <begin position="19"/>
        <end position="50"/>
    </location>
</feature>
<feature type="compositionally biased region" description="Gly residues" evidence="1">
    <location>
        <begin position="104"/>
        <end position="115"/>
    </location>
</feature>
<gene>
    <name evidence="2" type="ORF">AVDCRST_MAG54-4681</name>
</gene>
<dbReference type="AlphaFoldDB" id="A0A6J4K232"/>
<feature type="compositionally biased region" description="Basic and acidic residues" evidence="1">
    <location>
        <begin position="51"/>
        <end position="70"/>
    </location>
</feature>
<evidence type="ECO:0000313" key="2">
    <source>
        <dbReference type="EMBL" id="CAA9293796.1"/>
    </source>
</evidence>
<accession>A0A6J4K232</accession>
<feature type="compositionally biased region" description="Basic residues" evidence="1">
    <location>
        <begin position="212"/>
        <end position="222"/>
    </location>
</feature>
<feature type="compositionally biased region" description="Basic residues" evidence="1">
    <location>
        <begin position="137"/>
        <end position="164"/>
    </location>
</feature>
<organism evidence="2">
    <name type="scientific">uncultured Actinomycetospora sp</name>
    <dbReference type="NCBI Taxonomy" id="1135996"/>
    <lineage>
        <taxon>Bacteria</taxon>
        <taxon>Bacillati</taxon>
        <taxon>Actinomycetota</taxon>
        <taxon>Actinomycetes</taxon>
        <taxon>Pseudonocardiales</taxon>
        <taxon>Pseudonocardiaceae</taxon>
        <taxon>Actinomycetospora</taxon>
        <taxon>environmental samples</taxon>
    </lineage>
</organism>
<feature type="region of interest" description="Disordered" evidence="1">
    <location>
        <begin position="1"/>
        <end position="230"/>
    </location>
</feature>
<feature type="compositionally biased region" description="Basic and acidic residues" evidence="1">
    <location>
        <begin position="1"/>
        <end position="18"/>
    </location>
</feature>
<dbReference type="EMBL" id="CADCTH010000590">
    <property type="protein sequence ID" value="CAA9293796.1"/>
    <property type="molecule type" value="Genomic_DNA"/>
</dbReference>
<feature type="non-terminal residue" evidence="2">
    <location>
        <position position="230"/>
    </location>
</feature>
<evidence type="ECO:0000256" key="1">
    <source>
        <dbReference type="SAM" id="MobiDB-lite"/>
    </source>
</evidence>
<feature type="non-terminal residue" evidence="2">
    <location>
        <position position="1"/>
    </location>
</feature>
<feature type="compositionally biased region" description="Low complexity" evidence="1">
    <location>
        <begin position="86"/>
        <end position="95"/>
    </location>
</feature>